<dbReference type="Gene3D" id="3.30.420.10">
    <property type="entry name" value="Ribonuclease H-like superfamily/Ribonuclease H"/>
    <property type="match status" value="1"/>
</dbReference>
<dbReference type="PANTHER" id="PTHR38681:SF1">
    <property type="entry name" value="RETROVIRUS-RELATED POL POLYPROTEIN FROM TRANSPOSON 412-LIKE PROTEIN"/>
    <property type="match status" value="1"/>
</dbReference>
<feature type="compositionally biased region" description="Pro residues" evidence="1">
    <location>
        <begin position="308"/>
        <end position="330"/>
    </location>
</feature>
<dbReference type="FunFam" id="3.30.420.10:FF:000032">
    <property type="entry name" value="Retrovirus-related Pol polyprotein from transposon 297-like Protein"/>
    <property type="match status" value="1"/>
</dbReference>
<feature type="region of interest" description="Disordered" evidence="1">
    <location>
        <begin position="272"/>
        <end position="407"/>
    </location>
</feature>
<gene>
    <name evidence="3" type="ORF">BBRV_LOCUS119770</name>
</gene>
<reference evidence="3" key="1">
    <citation type="submission" date="2020-07" db="EMBL/GenBank/DDBJ databases">
        <authorList>
            <person name="Ferguson B K."/>
        </authorList>
    </citation>
    <scope>NUCLEOTIDE SEQUENCE</scope>
    <source>
        <strain evidence="3">L06</strain>
    </source>
</reference>
<dbReference type="EMBL" id="CADCXW020000347">
    <property type="protein sequence ID" value="CAD1581604.1"/>
    <property type="molecule type" value="Genomic_DNA"/>
</dbReference>
<dbReference type="GO" id="GO:0015074">
    <property type="term" value="P:DNA integration"/>
    <property type="evidence" value="ECO:0007669"/>
    <property type="project" value="InterPro"/>
</dbReference>
<dbReference type="PANTHER" id="PTHR38681">
    <property type="entry name" value="RETROVIRUS-RELATED POL POLYPROTEIN FROM TRANSPOSON 412-LIKE PROTEIN-RELATED"/>
    <property type="match status" value="1"/>
</dbReference>
<dbReference type="InterPro" id="IPR036397">
    <property type="entry name" value="RNaseH_sf"/>
</dbReference>
<evidence type="ECO:0000313" key="3">
    <source>
        <dbReference type="EMBL" id="CAD1581604.1"/>
    </source>
</evidence>
<dbReference type="Pfam" id="PF00665">
    <property type="entry name" value="rve"/>
    <property type="match status" value="1"/>
</dbReference>
<dbReference type="SUPFAM" id="SSF53098">
    <property type="entry name" value="Ribonuclease H-like"/>
    <property type="match status" value="1"/>
</dbReference>
<protein>
    <recommendedName>
        <fullName evidence="2">Integrase catalytic domain-containing protein</fullName>
    </recommendedName>
</protein>
<feature type="domain" description="Integrase catalytic" evidence="2">
    <location>
        <begin position="5"/>
        <end position="174"/>
    </location>
</feature>
<accession>A0A6V7M070</accession>
<evidence type="ECO:0000256" key="1">
    <source>
        <dbReference type="SAM" id="MobiDB-lite"/>
    </source>
</evidence>
<proteinExistence type="predicted"/>
<dbReference type="PROSITE" id="PS50994">
    <property type="entry name" value="INTEGRASE"/>
    <property type="match status" value="1"/>
</dbReference>
<organism evidence="3">
    <name type="scientific">Bracon brevicornis</name>
    <dbReference type="NCBI Taxonomy" id="1563983"/>
    <lineage>
        <taxon>Eukaryota</taxon>
        <taxon>Metazoa</taxon>
        <taxon>Ecdysozoa</taxon>
        <taxon>Arthropoda</taxon>
        <taxon>Hexapoda</taxon>
        <taxon>Insecta</taxon>
        <taxon>Pterygota</taxon>
        <taxon>Neoptera</taxon>
        <taxon>Endopterygota</taxon>
        <taxon>Hymenoptera</taxon>
        <taxon>Apocrita</taxon>
        <taxon>Ichneumonoidea</taxon>
        <taxon>Braconidae</taxon>
        <taxon>Braconinae</taxon>
        <taxon>Bracon</taxon>
    </lineage>
</organism>
<evidence type="ECO:0000259" key="2">
    <source>
        <dbReference type="PROSITE" id="PS50994"/>
    </source>
</evidence>
<feature type="compositionally biased region" description="Low complexity" evidence="1">
    <location>
        <begin position="274"/>
        <end position="291"/>
    </location>
</feature>
<sequence length="407" mass="45660">MEPAHIDVPDSRFDHVHLDIIELPVVNGLRYCLTMIDRFSRWPVAVPLKNIEAETIASAFSSDWIAFFGSPLKITTDQGSLFESRLFTALANLVGTQKIHTTSYRPQSNGIIERWHRTLKAALMCNAPTPWPELPPTVLLGLRCAFKEDLRASPAQLLFGTDLRLPGEFFSSEEMPAEPNFFLQKFREHMRKLRPTPTAHHNKARSFVLKDLYKCSHVFLRQDAVKKPLEPPYSGPHEIVTRVDDRVSIIKVNGVDKAISIDRLKPAYIAKSDTPTTQEQQPPAAQLNQPAQPTPPPAAEQNPSVQLTPPPARSEQPTPLPPQSVQPAPSPVKLSYVPEEYRSTSIDPPIMTYSRAPKKVSFPSLPEQVSGGGVDVREPRPTGPVITDRAHHQRRRRKQVLVPRQDL</sequence>
<dbReference type="GO" id="GO:0003676">
    <property type="term" value="F:nucleic acid binding"/>
    <property type="evidence" value="ECO:0007669"/>
    <property type="project" value="InterPro"/>
</dbReference>
<dbReference type="InterPro" id="IPR012337">
    <property type="entry name" value="RNaseH-like_sf"/>
</dbReference>
<dbReference type="AlphaFoldDB" id="A0A6V7M070"/>
<dbReference type="InterPro" id="IPR001584">
    <property type="entry name" value="Integrase_cat-core"/>
</dbReference>
<name>A0A6V7M070_9HYME</name>